<gene>
    <name evidence="2" type="ORF">ARTSIC4J27_2720</name>
</gene>
<protein>
    <submittedName>
        <fullName evidence="2">Putative membrane protein</fullName>
    </submittedName>
</protein>
<comment type="caution">
    <text evidence="2">The sequence shown here is derived from an EMBL/GenBank/DDBJ whole genome shotgun (WGS) entry which is preliminary data.</text>
</comment>
<dbReference type="EMBL" id="CAQI01000045">
    <property type="protein sequence ID" value="CCQ46748.1"/>
    <property type="molecule type" value="Genomic_DNA"/>
</dbReference>
<keyword evidence="1" id="KW-0472">Membrane</keyword>
<name>A0A024H3Z8_9MICC</name>
<evidence type="ECO:0000313" key="3">
    <source>
        <dbReference type="Proteomes" id="UP000035722"/>
    </source>
</evidence>
<dbReference type="STRING" id="861266.ARTSIC4J27_2720"/>
<proteinExistence type="predicted"/>
<organism evidence="2 3">
    <name type="scientific">Pseudarthrobacter siccitolerans</name>
    <dbReference type="NCBI Taxonomy" id="861266"/>
    <lineage>
        <taxon>Bacteria</taxon>
        <taxon>Bacillati</taxon>
        <taxon>Actinomycetota</taxon>
        <taxon>Actinomycetes</taxon>
        <taxon>Micrococcales</taxon>
        <taxon>Micrococcaceae</taxon>
        <taxon>Pseudarthrobacter</taxon>
    </lineage>
</organism>
<evidence type="ECO:0000313" key="2">
    <source>
        <dbReference type="EMBL" id="CCQ46748.1"/>
    </source>
</evidence>
<keyword evidence="3" id="KW-1185">Reference proteome</keyword>
<dbReference type="Proteomes" id="UP000035722">
    <property type="component" value="Unassembled WGS sequence"/>
</dbReference>
<keyword evidence="1" id="KW-1133">Transmembrane helix</keyword>
<evidence type="ECO:0000256" key="1">
    <source>
        <dbReference type="SAM" id="Phobius"/>
    </source>
</evidence>
<dbReference type="AlphaFoldDB" id="A0A024H3Z8"/>
<keyword evidence="1" id="KW-0812">Transmembrane</keyword>
<reference evidence="3" key="1">
    <citation type="journal article" date="2014" name="Genome Announc.">
        <title>Genome Sequence of Arthrobacter siccitolerans 4J27, a Xeroprotectant-Producing Desiccation-Tolerant Microorganism.</title>
        <authorList>
            <person name="Manzanera M."/>
            <person name="Santa-Cruz-Calvo L."/>
            <person name="Vilchez J.I."/>
            <person name="Garcia-Fontana C."/>
            <person name="Silva-Castro G.A."/>
            <person name="Calvo C."/>
            <person name="Gonzalez-Lopez J."/>
        </authorList>
    </citation>
    <scope>NUCLEOTIDE SEQUENCE [LARGE SCALE GENOMIC DNA]</scope>
    <source>
        <strain evidence="3">4J27</strain>
    </source>
</reference>
<sequence>MWSVLLMGLAGLLIGGGISFRQQHKPLWTQVSFYVLAGMALLAAYLLTLPAN</sequence>
<feature type="transmembrane region" description="Helical" evidence="1">
    <location>
        <begin position="31"/>
        <end position="49"/>
    </location>
</feature>
<accession>A0A024H3Z8</accession>